<dbReference type="AlphaFoldDB" id="W5T1L4"/>
<keyword evidence="9" id="KW-0614">Plasmid</keyword>
<dbReference type="HOGENOM" id="CLU_2354212_0_0_12"/>
<accession>W5T1L4</accession>
<comment type="subcellular location">
    <subcellularLocation>
        <location evidence="2 8">Cell outer membrane</location>
        <topology evidence="2 8">Lipid-anchor</topology>
    </subcellularLocation>
</comment>
<protein>
    <recommendedName>
        <fullName evidence="8">Variable large protein</fullName>
    </recommendedName>
</protein>
<organism evidence="9">
    <name type="scientific">Borrelia hermsii YBT</name>
    <dbReference type="NCBI Taxonomy" id="1313295"/>
    <lineage>
        <taxon>Bacteria</taxon>
        <taxon>Pseudomonadati</taxon>
        <taxon>Spirochaetota</taxon>
        <taxon>Spirochaetia</taxon>
        <taxon>Spirochaetales</taxon>
        <taxon>Borreliaceae</taxon>
        <taxon>Borrelia</taxon>
    </lineage>
</organism>
<evidence type="ECO:0000256" key="4">
    <source>
        <dbReference type="ARBA" id="ARBA00023136"/>
    </source>
</evidence>
<keyword evidence="6 8" id="KW-0998">Cell outer membrane</keyword>
<evidence type="ECO:0000313" key="9">
    <source>
        <dbReference type="EMBL" id="AHH13125.1"/>
    </source>
</evidence>
<keyword evidence="5 8" id="KW-0564">Palmitate</keyword>
<evidence type="ECO:0000256" key="1">
    <source>
        <dbReference type="ARBA" id="ARBA00003932"/>
    </source>
</evidence>
<dbReference type="EMBL" id="CP005712">
    <property type="protein sequence ID" value="AHH13125.1"/>
    <property type="molecule type" value="Genomic_DNA"/>
</dbReference>
<evidence type="ECO:0000256" key="5">
    <source>
        <dbReference type="ARBA" id="ARBA00023139"/>
    </source>
</evidence>
<keyword evidence="4 8" id="KW-0472">Membrane</keyword>
<sequence length="96" mass="10153">MILKIYFYCKLSYFKKIKDTVTSTKESLQKGVSDIKSGGNPNSAETETAVNKLVAETLDKIIDGAKTVSEAIGDVNAPIGNIADQATAGTAAEKVI</sequence>
<name>W5T1L4_BORHE</name>
<dbReference type="InterPro" id="IPR000680">
    <property type="entry name" value="Borrelia_lipo"/>
</dbReference>
<geneLocation type="plasmid" evidence="9">
    <name>unnamed</name>
</geneLocation>
<reference evidence="9" key="1">
    <citation type="submission" date="2013-04" db="EMBL/GenBank/DDBJ databases">
        <title>Comparative Genomics of Relapsing Fever Spirochetes.</title>
        <authorList>
            <person name="Schwan T.G."/>
            <person name="Raffel S.J."/>
            <person name="Porcella S.F."/>
            <person name="Martens C.A."/>
            <person name="Bruno D.P."/>
            <person name="Ricklefs S.M."/>
            <person name="Barbian K.B."/>
        </authorList>
    </citation>
    <scope>NUCLEOTIDE SEQUENCE</scope>
    <source>
        <strain evidence="9">YBT</strain>
        <plasmid evidence="9">unnamed</plasmid>
    </source>
</reference>
<dbReference type="Pfam" id="PF00921">
    <property type="entry name" value="Lipoprotein_2"/>
    <property type="match status" value="1"/>
</dbReference>
<proteinExistence type="predicted"/>
<keyword evidence="7 8" id="KW-0449">Lipoprotein</keyword>
<dbReference type="GO" id="GO:0009279">
    <property type="term" value="C:cell outer membrane"/>
    <property type="evidence" value="ECO:0007669"/>
    <property type="project" value="UniProtKB-SubCell"/>
</dbReference>
<evidence type="ECO:0000256" key="7">
    <source>
        <dbReference type="ARBA" id="ARBA00023288"/>
    </source>
</evidence>
<keyword evidence="3" id="KW-0732">Signal</keyword>
<comment type="function">
    <text evidence="1 8">The Vlp and Vsp proteins are antigenically distinct proteins, only one vlp or vsp gene is transcriptionally active at any one time. Switching between these genes is a mechanism of host immune response evasion.</text>
</comment>
<evidence type="ECO:0000256" key="6">
    <source>
        <dbReference type="ARBA" id="ARBA00023237"/>
    </source>
</evidence>
<evidence type="ECO:0000256" key="2">
    <source>
        <dbReference type="ARBA" id="ARBA00004459"/>
    </source>
</evidence>
<dbReference type="SUPFAM" id="SSF74748">
    <property type="entry name" value="Variable surface antigen VlsE"/>
    <property type="match status" value="1"/>
</dbReference>
<evidence type="ECO:0000256" key="3">
    <source>
        <dbReference type="ARBA" id="ARBA00022729"/>
    </source>
</evidence>
<evidence type="ECO:0000256" key="8">
    <source>
        <dbReference type="RuleBase" id="RU363105"/>
    </source>
</evidence>
<gene>
    <name evidence="9" type="ORF">BHO_0130600</name>
</gene>